<proteinExistence type="predicted"/>
<accession>A0A9P4P5V5</accession>
<protein>
    <submittedName>
        <fullName evidence="2">Uncharacterized protein</fullName>
    </submittedName>
</protein>
<organism evidence="2 3">
    <name type="scientific">Karstenula rhodostoma CBS 690.94</name>
    <dbReference type="NCBI Taxonomy" id="1392251"/>
    <lineage>
        <taxon>Eukaryota</taxon>
        <taxon>Fungi</taxon>
        <taxon>Dikarya</taxon>
        <taxon>Ascomycota</taxon>
        <taxon>Pezizomycotina</taxon>
        <taxon>Dothideomycetes</taxon>
        <taxon>Pleosporomycetidae</taxon>
        <taxon>Pleosporales</taxon>
        <taxon>Massarineae</taxon>
        <taxon>Didymosphaeriaceae</taxon>
        <taxon>Karstenula</taxon>
    </lineage>
</organism>
<name>A0A9P4P5V5_9PLEO</name>
<reference evidence="2" key="1">
    <citation type="journal article" date="2020" name="Stud. Mycol.">
        <title>101 Dothideomycetes genomes: a test case for predicting lifestyles and emergence of pathogens.</title>
        <authorList>
            <person name="Haridas S."/>
            <person name="Albert R."/>
            <person name="Binder M."/>
            <person name="Bloem J."/>
            <person name="Labutti K."/>
            <person name="Salamov A."/>
            <person name="Andreopoulos B."/>
            <person name="Baker S."/>
            <person name="Barry K."/>
            <person name="Bills G."/>
            <person name="Bluhm B."/>
            <person name="Cannon C."/>
            <person name="Castanera R."/>
            <person name="Culley D."/>
            <person name="Daum C."/>
            <person name="Ezra D."/>
            <person name="Gonzalez J."/>
            <person name="Henrissat B."/>
            <person name="Kuo A."/>
            <person name="Liang C."/>
            <person name="Lipzen A."/>
            <person name="Lutzoni F."/>
            <person name="Magnuson J."/>
            <person name="Mondo S."/>
            <person name="Nolan M."/>
            <person name="Ohm R."/>
            <person name="Pangilinan J."/>
            <person name="Park H.-J."/>
            <person name="Ramirez L."/>
            <person name="Alfaro M."/>
            <person name="Sun H."/>
            <person name="Tritt A."/>
            <person name="Yoshinaga Y."/>
            <person name="Zwiers L.-H."/>
            <person name="Turgeon B."/>
            <person name="Goodwin S."/>
            <person name="Spatafora J."/>
            <person name="Crous P."/>
            <person name="Grigoriev I."/>
        </authorList>
    </citation>
    <scope>NUCLEOTIDE SEQUENCE</scope>
    <source>
        <strain evidence="2">CBS 690.94</strain>
    </source>
</reference>
<dbReference type="EMBL" id="MU001514">
    <property type="protein sequence ID" value="KAF2437925.1"/>
    <property type="molecule type" value="Genomic_DNA"/>
</dbReference>
<evidence type="ECO:0000313" key="3">
    <source>
        <dbReference type="Proteomes" id="UP000799764"/>
    </source>
</evidence>
<evidence type="ECO:0000256" key="1">
    <source>
        <dbReference type="SAM" id="MobiDB-lite"/>
    </source>
</evidence>
<comment type="caution">
    <text evidence="2">The sequence shown here is derived from an EMBL/GenBank/DDBJ whole genome shotgun (WGS) entry which is preliminary data.</text>
</comment>
<keyword evidence="3" id="KW-1185">Reference proteome</keyword>
<evidence type="ECO:0000313" key="2">
    <source>
        <dbReference type="EMBL" id="KAF2437925.1"/>
    </source>
</evidence>
<dbReference type="Proteomes" id="UP000799764">
    <property type="component" value="Unassembled WGS sequence"/>
</dbReference>
<feature type="region of interest" description="Disordered" evidence="1">
    <location>
        <begin position="16"/>
        <end position="35"/>
    </location>
</feature>
<gene>
    <name evidence="2" type="ORF">P171DRAFT_176205</name>
</gene>
<sequence length="117" mass="13687">MYSMQPPIRRGYILEQTNKENPHKHKKQIAPPPQHTYISISLPKCQKKKTEKSQLQLQYMYPNPLALTANHARRLRGPWSWPTQPARTPDAAINRNLTEKKKKKVVSFFALGQNRTR</sequence>
<dbReference type="AlphaFoldDB" id="A0A9P4P5V5"/>